<evidence type="ECO:0000313" key="1">
    <source>
        <dbReference type="EMBL" id="CAB4346925.1"/>
    </source>
</evidence>
<accession>A0A6J5ZXV5</accession>
<dbReference type="EMBL" id="CAESAL010000133">
    <property type="protein sequence ID" value="CAB4346925.1"/>
    <property type="molecule type" value="Genomic_DNA"/>
</dbReference>
<evidence type="ECO:0000313" key="8">
    <source>
        <dbReference type="EMBL" id="CAB4999409.1"/>
    </source>
</evidence>
<dbReference type="EMBL" id="CAFAAM010000202">
    <property type="protein sequence ID" value="CAB4813898.1"/>
    <property type="molecule type" value="Genomic_DNA"/>
</dbReference>
<proteinExistence type="predicted"/>
<dbReference type="EMBL" id="CAFBNJ010000048">
    <property type="protein sequence ID" value="CAB4954214.1"/>
    <property type="molecule type" value="Genomic_DNA"/>
</dbReference>
<name>A0A6J5ZXV5_9ZZZZ</name>
<dbReference type="EMBL" id="CAFBOK010000280">
    <property type="protein sequence ID" value="CAB4999409.1"/>
    <property type="molecule type" value="Genomic_DNA"/>
</dbReference>
<dbReference type="AlphaFoldDB" id="A0A6J5ZXV5"/>
<gene>
    <name evidence="3" type="ORF">UFOPK1762_01254</name>
    <name evidence="4" type="ORF">UFOPK1906_01468</name>
    <name evidence="5" type="ORF">UFOPK2624_02062</name>
    <name evidence="6" type="ORF">UFOPK3010_01317</name>
    <name evidence="1" type="ORF">UFOPK3331_02038</name>
    <name evidence="7" type="ORF">UFOPK3785_01027</name>
    <name evidence="8" type="ORF">UFOPK3927_01782</name>
    <name evidence="2" type="ORF">UFOPK4201_00213</name>
</gene>
<evidence type="ECO:0000313" key="6">
    <source>
        <dbReference type="EMBL" id="CAB4813898.1"/>
    </source>
</evidence>
<dbReference type="EMBL" id="CAEZXY010000169">
    <property type="protein sequence ID" value="CAB4726518.1"/>
    <property type="molecule type" value="Genomic_DNA"/>
</dbReference>
<reference evidence="1" key="1">
    <citation type="submission" date="2020-05" db="EMBL/GenBank/DDBJ databases">
        <authorList>
            <person name="Chiriac C."/>
            <person name="Salcher M."/>
            <person name="Ghai R."/>
            <person name="Kavagutti S V."/>
        </authorList>
    </citation>
    <scope>NUCLEOTIDE SEQUENCE</scope>
</reference>
<evidence type="ECO:0000313" key="4">
    <source>
        <dbReference type="EMBL" id="CAB4631132.1"/>
    </source>
</evidence>
<evidence type="ECO:0000313" key="3">
    <source>
        <dbReference type="EMBL" id="CAB4589589.1"/>
    </source>
</evidence>
<organism evidence="1">
    <name type="scientific">freshwater metagenome</name>
    <dbReference type="NCBI Taxonomy" id="449393"/>
    <lineage>
        <taxon>unclassified sequences</taxon>
        <taxon>metagenomes</taxon>
        <taxon>ecological metagenomes</taxon>
    </lineage>
</organism>
<sequence length="286" mass="31206">MRRQRIWLVVAIAMSLIGADFALNESVGGGEAIGRIVNGAPEAIVVVTRDGTLGSWRSSTSGGARWRCGYYAVVAPVMSVLDPTPVVDWVSGPVNPVRGEFYMLGCTDETGVRVHTRYVAFEPGDPFGGAGVTARAVDEARRRLELPDPIPAVNPPGAQLVGLPMWMWLEQPWERVRASASIGDVWASVSAWPETSLWEFEDGTRIWCDQGIAYDVGRRPSEQWSGCTHTFGRSSMWSSGGVEWVRVTVTWGAEWTSSELGGEPLGTLTRTVEFPVRVVEAQALVR</sequence>
<dbReference type="EMBL" id="CAEUNJ010000005">
    <property type="protein sequence ID" value="CAB4370430.1"/>
    <property type="molecule type" value="Genomic_DNA"/>
</dbReference>
<evidence type="ECO:0000313" key="5">
    <source>
        <dbReference type="EMBL" id="CAB4726518.1"/>
    </source>
</evidence>
<evidence type="ECO:0000313" key="7">
    <source>
        <dbReference type="EMBL" id="CAB4954214.1"/>
    </source>
</evidence>
<protein>
    <submittedName>
        <fullName evidence="1">Unannotated protein</fullName>
    </submittedName>
</protein>
<dbReference type="EMBL" id="CAEZVC010000105">
    <property type="protein sequence ID" value="CAB4631132.1"/>
    <property type="molecule type" value="Genomic_DNA"/>
</dbReference>
<evidence type="ECO:0000313" key="2">
    <source>
        <dbReference type="EMBL" id="CAB4370430.1"/>
    </source>
</evidence>
<dbReference type="EMBL" id="CAEZTY010000048">
    <property type="protein sequence ID" value="CAB4589589.1"/>
    <property type="molecule type" value="Genomic_DNA"/>
</dbReference>